<dbReference type="InterPro" id="IPR036271">
    <property type="entry name" value="Tet_transcr_reg_TetR-rel_C_sf"/>
</dbReference>
<dbReference type="InterPro" id="IPR001647">
    <property type="entry name" value="HTH_TetR"/>
</dbReference>
<dbReference type="Gene3D" id="1.10.357.10">
    <property type="entry name" value="Tetracycline Repressor, domain 2"/>
    <property type="match status" value="1"/>
</dbReference>
<dbReference type="SUPFAM" id="SSF48498">
    <property type="entry name" value="Tetracyclin repressor-like, C-terminal domain"/>
    <property type="match status" value="1"/>
</dbReference>
<feature type="compositionally biased region" description="Gly residues" evidence="5">
    <location>
        <begin position="174"/>
        <end position="190"/>
    </location>
</feature>
<dbReference type="PROSITE" id="PS50977">
    <property type="entry name" value="HTH_TETR_2"/>
    <property type="match status" value="1"/>
</dbReference>
<dbReference type="Gene3D" id="1.10.10.60">
    <property type="entry name" value="Homeodomain-like"/>
    <property type="match status" value="1"/>
</dbReference>
<dbReference type="GO" id="GO:0000976">
    <property type="term" value="F:transcription cis-regulatory region binding"/>
    <property type="evidence" value="ECO:0007669"/>
    <property type="project" value="TreeGrafter"/>
</dbReference>
<dbReference type="PROSITE" id="PS01081">
    <property type="entry name" value="HTH_TETR_1"/>
    <property type="match status" value="1"/>
</dbReference>
<feature type="region of interest" description="Disordered" evidence="5">
    <location>
        <begin position="169"/>
        <end position="190"/>
    </location>
</feature>
<gene>
    <name evidence="7" type="ORF">C1I95_27895</name>
</gene>
<dbReference type="Pfam" id="PF00440">
    <property type="entry name" value="TetR_N"/>
    <property type="match status" value="1"/>
</dbReference>
<feature type="domain" description="HTH tetR-type" evidence="6">
    <location>
        <begin position="1"/>
        <end position="61"/>
    </location>
</feature>
<dbReference type="Proteomes" id="UP000248924">
    <property type="component" value="Unassembled WGS sequence"/>
</dbReference>
<proteinExistence type="predicted"/>
<sequence>MSRREQIIDVAQRLLEAEGPESLTMRRLADELGIQAPSLYKHVSGKPEIEAALQQRALRRLAEALARTSDLATLAAVYRRWALAHPRLYELSTRQPLARDRLEPGVETEAAAALLRLTAGDLPTARAIWGMAHGLVDLELAGRFPPGADLDAVWERAVATFATASATRARHASGVGGRTGPGAPGGRASG</sequence>
<keyword evidence="2 4" id="KW-0238">DNA-binding</keyword>
<comment type="caution">
    <text evidence="7">The sequence shown here is derived from an EMBL/GenBank/DDBJ whole genome shotgun (WGS) entry which is preliminary data.</text>
</comment>
<dbReference type="InterPro" id="IPR023772">
    <property type="entry name" value="DNA-bd_HTH_TetR-type_CS"/>
</dbReference>
<evidence type="ECO:0000256" key="2">
    <source>
        <dbReference type="ARBA" id="ARBA00023125"/>
    </source>
</evidence>
<keyword evidence="1" id="KW-0805">Transcription regulation</keyword>
<evidence type="ECO:0000256" key="4">
    <source>
        <dbReference type="PROSITE-ProRule" id="PRU00335"/>
    </source>
</evidence>
<dbReference type="RefSeq" id="WP_111218194.1">
    <property type="nucleotide sequence ID" value="NZ_POTY01000246.1"/>
</dbReference>
<keyword evidence="3" id="KW-0804">Transcription</keyword>
<dbReference type="PANTHER" id="PTHR30055:SF239">
    <property type="entry name" value="TRANSCRIPTIONAL REGULATORY PROTEIN"/>
    <property type="match status" value="1"/>
</dbReference>
<dbReference type="OrthoDB" id="71867at2"/>
<dbReference type="SUPFAM" id="SSF46689">
    <property type="entry name" value="Homeodomain-like"/>
    <property type="match status" value="1"/>
</dbReference>
<evidence type="ECO:0000313" key="8">
    <source>
        <dbReference type="Proteomes" id="UP000248924"/>
    </source>
</evidence>
<protein>
    <submittedName>
        <fullName evidence="7">TetR family transcriptional regulator</fullName>
    </submittedName>
</protein>
<name>A0A2W2DII1_9ACTN</name>
<evidence type="ECO:0000256" key="5">
    <source>
        <dbReference type="SAM" id="MobiDB-lite"/>
    </source>
</evidence>
<dbReference type="GO" id="GO:0003700">
    <property type="term" value="F:DNA-binding transcription factor activity"/>
    <property type="evidence" value="ECO:0007669"/>
    <property type="project" value="TreeGrafter"/>
</dbReference>
<dbReference type="InterPro" id="IPR009057">
    <property type="entry name" value="Homeodomain-like_sf"/>
</dbReference>
<dbReference type="InterPro" id="IPR025996">
    <property type="entry name" value="MT1864/Rv1816-like_C"/>
</dbReference>
<evidence type="ECO:0000256" key="1">
    <source>
        <dbReference type="ARBA" id="ARBA00023015"/>
    </source>
</evidence>
<dbReference type="InterPro" id="IPR050109">
    <property type="entry name" value="HTH-type_TetR-like_transc_reg"/>
</dbReference>
<keyword evidence="8" id="KW-1185">Reference proteome</keyword>
<organism evidence="7 8">
    <name type="scientific">Micromonospora craterilacus</name>
    <dbReference type="NCBI Taxonomy" id="1655439"/>
    <lineage>
        <taxon>Bacteria</taxon>
        <taxon>Bacillati</taxon>
        <taxon>Actinomycetota</taxon>
        <taxon>Actinomycetes</taxon>
        <taxon>Micromonosporales</taxon>
        <taxon>Micromonosporaceae</taxon>
        <taxon>Micromonospora</taxon>
    </lineage>
</organism>
<evidence type="ECO:0000256" key="3">
    <source>
        <dbReference type="ARBA" id="ARBA00023163"/>
    </source>
</evidence>
<evidence type="ECO:0000313" key="7">
    <source>
        <dbReference type="EMBL" id="PZG10603.1"/>
    </source>
</evidence>
<dbReference type="EMBL" id="POTY01000246">
    <property type="protein sequence ID" value="PZG10603.1"/>
    <property type="molecule type" value="Genomic_DNA"/>
</dbReference>
<accession>A0A2W2DII1</accession>
<evidence type="ECO:0000259" key="6">
    <source>
        <dbReference type="PROSITE" id="PS50977"/>
    </source>
</evidence>
<feature type="DNA-binding region" description="H-T-H motif" evidence="4">
    <location>
        <begin position="24"/>
        <end position="43"/>
    </location>
</feature>
<dbReference type="Pfam" id="PF13305">
    <property type="entry name" value="TetR_C_33"/>
    <property type="match status" value="1"/>
</dbReference>
<reference evidence="7 8" key="1">
    <citation type="submission" date="2018-01" db="EMBL/GenBank/DDBJ databases">
        <title>Draft genome sequence of Jishengella sp. NA12.</title>
        <authorList>
            <person name="Sahin N."/>
            <person name="Ay H."/>
            <person name="Saygin H."/>
        </authorList>
    </citation>
    <scope>NUCLEOTIDE SEQUENCE [LARGE SCALE GENOMIC DNA]</scope>
    <source>
        <strain evidence="7 8">NA12</strain>
    </source>
</reference>
<dbReference type="AlphaFoldDB" id="A0A2W2DII1"/>
<dbReference type="PANTHER" id="PTHR30055">
    <property type="entry name" value="HTH-TYPE TRANSCRIPTIONAL REGULATOR RUTR"/>
    <property type="match status" value="1"/>
</dbReference>